<dbReference type="Gene3D" id="3.30.70.100">
    <property type="match status" value="1"/>
</dbReference>
<keyword evidence="10" id="KW-1185">Reference proteome</keyword>
<evidence type="ECO:0000313" key="10">
    <source>
        <dbReference type="Proteomes" id="UP000041254"/>
    </source>
</evidence>
<evidence type="ECO:0000256" key="3">
    <source>
        <dbReference type="ARBA" id="ARBA00022796"/>
    </source>
</evidence>
<evidence type="ECO:0000256" key="5">
    <source>
        <dbReference type="ARBA" id="ARBA00023065"/>
    </source>
</evidence>
<protein>
    <recommendedName>
        <fullName evidence="8">HMA domain-containing protein</fullName>
    </recommendedName>
</protein>
<keyword evidence="6" id="KW-0143">Chaperone</keyword>
<feature type="domain" description="HMA" evidence="8">
    <location>
        <begin position="3"/>
        <end position="70"/>
    </location>
</feature>
<dbReference type="PANTHER" id="PTHR46365:SF1">
    <property type="entry name" value="COPPER TRANSPORT PROTEIN ATOX1"/>
    <property type="match status" value="1"/>
</dbReference>
<evidence type="ECO:0000256" key="7">
    <source>
        <dbReference type="ARBA" id="ARBA00038171"/>
    </source>
</evidence>
<dbReference type="PANTHER" id="PTHR46365">
    <property type="entry name" value="COPPER TRANSPORT PROTEIN ATOX1"/>
    <property type="match status" value="1"/>
</dbReference>
<comment type="similarity">
    <text evidence="7">Belongs to the ATX1 family.</text>
</comment>
<dbReference type="SUPFAM" id="SSF55008">
    <property type="entry name" value="HMA, heavy metal-associated domain"/>
    <property type="match status" value="1"/>
</dbReference>
<dbReference type="EMBL" id="CDMY01000270">
    <property type="protein sequence ID" value="CEL98457.1"/>
    <property type="molecule type" value="Genomic_DNA"/>
</dbReference>
<dbReference type="InterPro" id="IPR036163">
    <property type="entry name" value="HMA_dom_sf"/>
</dbReference>
<keyword evidence="3" id="KW-0187">Copper transport</keyword>
<dbReference type="InterPro" id="IPR051881">
    <property type="entry name" value="Copper_transport_ATOX1-like"/>
</dbReference>
<dbReference type="GO" id="GO:0006825">
    <property type="term" value="P:copper ion transport"/>
    <property type="evidence" value="ECO:0007669"/>
    <property type="project" value="UniProtKB-KW"/>
</dbReference>
<dbReference type="FunFam" id="3.30.70.100:FF:000008">
    <property type="entry name" value="Copper transport protein ATOX1"/>
    <property type="match status" value="1"/>
</dbReference>
<name>A0A0G4ENM6_VITBC</name>
<sequence>MEKKTHEFKAGMVCEGCSGAITRILKKIEGVEEVTCDVPAQQVIVKGTADMQIMLDKLKKWGEASDKMVEYVGEK</sequence>
<dbReference type="OMA" id="FKVGMTC"/>
<dbReference type="GO" id="GO:0016531">
    <property type="term" value="F:copper chaperone activity"/>
    <property type="evidence" value="ECO:0007669"/>
    <property type="project" value="TreeGrafter"/>
</dbReference>
<evidence type="ECO:0000256" key="6">
    <source>
        <dbReference type="ARBA" id="ARBA00023186"/>
    </source>
</evidence>
<evidence type="ECO:0000313" key="9">
    <source>
        <dbReference type="EMBL" id="CEL98457.1"/>
    </source>
</evidence>
<dbReference type="Proteomes" id="UP000041254">
    <property type="component" value="Unassembled WGS sequence"/>
</dbReference>
<accession>A0A0G4ENM6</accession>
<proteinExistence type="inferred from homology"/>
<keyword evidence="5" id="KW-0406">Ion transport</keyword>
<evidence type="ECO:0000256" key="1">
    <source>
        <dbReference type="ARBA" id="ARBA00022448"/>
    </source>
</evidence>
<dbReference type="PROSITE" id="PS50846">
    <property type="entry name" value="HMA_2"/>
    <property type="match status" value="1"/>
</dbReference>
<dbReference type="AlphaFoldDB" id="A0A0G4ENM6"/>
<dbReference type="GO" id="GO:0046872">
    <property type="term" value="F:metal ion binding"/>
    <property type="evidence" value="ECO:0007669"/>
    <property type="project" value="UniProtKB-KW"/>
</dbReference>
<reference evidence="9 10" key="1">
    <citation type="submission" date="2014-11" db="EMBL/GenBank/DDBJ databases">
        <authorList>
            <person name="Zhu J."/>
            <person name="Qi W."/>
            <person name="Song R."/>
        </authorList>
    </citation>
    <scope>NUCLEOTIDE SEQUENCE [LARGE SCALE GENOMIC DNA]</scope>
</reference>
<evidence type="ECO:0000256" key="4">
    <source>
        <dbReference type="ARBA" id="ARBA00023008"/>
    </source>
</evidence>
<dbReference type="OrthoDB" id="410583at2759"/>
<keyword evidence="4" id="KW-0186">Copper</keyword>
<dbReference type="Pfam" id="PF00403">
    <property type="entry name" value="HMA"/>
    <property type="match status" value="1"/>
</dbReference>
<keyword evidence="2" id="KW-0479">Metal-binding</keyword>
<dbReference type="CDD" id="cd00371">
    <property type="entry name" value="HMA"/>
    <property type="match status" value="1"/>
</dbReference>
<dbReference type="VEuPathDB" id="CryptoDB:Vbra_12508"/>
<dbReference type="InterPro" id="IPR006121">
    <property type="entry name" value="HMA_dom"/>
</dbReference>
<gene>
    <name evidence="9" type="ORF">Vbra_12508</name>
</gene>
<evidence type="ECO:0000259" key="8">
    <source>
        <dbReference type="PROSITE" id="PS50846"/>
    </source>
</evidence>
<dbReference type="GO" id="GO:0005829">
    <property type="term" value="C:cytosol"/>
    <property type="evidence" value="ECO:0007669"/>
    <property type="project" value="TreeGrafter"/>
</dbReference>
<evidence type="ECO:0000256" key="2">
    <source>
        <dbReference type="ARBA" id="ARBA00022723"/>
    </source>
</evidence>
<dbReference type="STRING" id="1169540.A0A0G4ENM6"/>
<keyword evidence="1" id="KW-0813">Transport</keyword>
<organism evidence="9 10">
    <name type="scientific">Vitrella brassicaformis (strain CCMP3155)</name>
    <dbReference type="NCBI Taxonomy" id="1169540"/>
    <lineage>
        <taxon>Eukaryota</taxon>
        <taxon>Sar</taxon>
        <taxon>Alveolata</taxon>
        <taxon>Colpodellida</taxon>
        <taxon>Vitrellaceae</taxon>
        <taxon>Vitrella</taxon>
    </lineage>
</organism>
<dbReference type="InParanoid" id="A0A0G4ENM6"/>